<accession>A0AAE3JFC8</accession>
<sequence>MKKRCLDACKKFARHFGYCAAFPEGLDFDQDEYADELLKCIKDNFDYTIEKYGTKIPEKKPYPTIFID</sequence>
<dbReference type="AlphaFoldDB" id="A0AAE3JFC8"/>
<dbReference type="EMBL" id="JAJEQR010000048">
    <property type="protein sequence ID" value="MCC2232029.1"/>
    <property type="molecule type" value="Genomic_DNA"/>
</dbReference>
<evidence type="ECO:0000313" key="2">
    <source>
        <dbReference type="Proteomes" id="UP001198182"/>
    </source>
</evidence>
<evidence type="ECO:0000313" key="1">
    <source>
        <dbReference type="EMBL" id="MCC2232029.1"/>
    </source>
</evidence>
<protein>
    <submittedName>
        <fullName evidence="1">Uncharacterized protein</fullName>
    </submittedName>
</protein>
<proteinExistence type="predicted"/>
<comment type="caution">
    <text evidence="1">The sequence shown here is derived from an EMBL/GenBank/DDBJ whole genome shotgun (WGS) entry which is preliminary data.</text>
</comment>
<organism evidence="1 2">
    <name type="scientific">Hominifimenecus microfluidus</name>
    <dbReference type="NCBI Taxonomy" id="2885348"/>
    <lineage>
        <taxon>Bacteria</taxon>
        <taxon>Bacillati</taxon>
        <taxon>Bacillota</taxon>
        <taxon>Clostridia</taxon>
        <taxon>Lachnospirales</taxon>
        <taxon>Lachnospiraceae</taxon>
        <taxon>Hominifimenecus</taxon>
    </lineage>
</organism>
<dbReference type="RefSeq" id="WP_308454515.1">
    <property type="nucleotide sequence ID" value="NZ_JAJEQR010000048.1"/>
</dbReference>
<reference evidence="1" key="1">
    <citation type="submission" date="2021-10" db="EMBL/GenBank/DDBJ databases">
        <title>Anaerobic single-cell dispensing facilitates the cultivation of human gut bacteria.</title>
        <authorList>
            <person name="Afrizal A."/>
        </authorList>
    </citation>
    <scope>NUCLEOTIDE SEQUENCE</scope>
    <source>
        <strain evidence="1">CLA-AA-H215</strain>
    </source>
</reference>
<dbReference type="Proteomes" id="UP001198182">
    <property type="component" value="Unassembled WGS sequence"/>
</dbReference>
<name>A0AAE3JFC8_9FIRM</name>
<keyword evidence="2" id="KW-1185">Reference proteome</keyword>
<gene>
    <name evidence="1" type="ORF">LKD81_13665</name>
</gene>